<evidence type="ECO:0000313" key="1">
    <source>
        <dbReference type="EMBL" id="GBP47366.1"/>
    </source>
</evidence>
<keyword evidence="2" id="KW-1185">Reference proteome</keyword>
<proteinExistence type="predicted"/>
<sequence length="112" mass="13024">MWDILRTFEGKTDSYVVKANGVTHSYAVVPHSGTTLYSLMVCGAYTMYFVEVYGCPAIFLFHHRILDVFAASYAHGSAHVDIEYNPIHISVFCIIECKYLYYHVERTWEKWK</sequence>
<organism evidence="1 2">
    <name type="scientific">Eumeta variegata</name>
    <name type="common">Bagworm moth</name>
    <name type="synonym">Eumeta japonica</name>
    <dbReference type="NCBI Taxonomy" id="151549"/>
    <lineage>
        <taxon>Eukaryota</taxon>
        <taxon>Metazoa</taxon>
        <taxon>Ecdysozoa</taxon>
        <taxon>Arthropoda</taxon>
        <taxon>Hexapoda</taxon>
        <taxon>Insecta</taxon>
        <taxon>Pterygota</taxon>
        <taxon>Neoptera</taxon>
        <taxon>Endopterygota</taxon>
        <taxon>Lepidoptera</taxon>
        <taxon>Glossata</taxon>
        <taxon>Ditrysia</taxon>
        <taxon>Tineoidea</taxon>
        <taxon>Psychidae</taxon>
        <taxon>Oiketicinae</taxon>
        <taxon>Eumeta</taxon>
    </lineage>
</organism>
<protein>
    <submittedName>
        <fullName evidence="1">Uncharacterized protein</fullName>
    </submittedName>
</protein>
<gene>
    <name evidence="1" type="ORF">EVAR_38967_1</name>
</gene>
<evidence type="ECO:0000313" key="2">
    <source>
        <dbReference type="Proteomes" id="UP000299102"/>
    </source>
</evidence>
<name>A0A4C1W7M4_EUMVA</name>
<dbReference type="EMBL" id="BGZK01000500">
    <property type="protein sequence ID" value="GBP47366.1"/>
    <property type="molecule type" value="Genomic_DNA"/>
</dbReference>
<dbReference type="AlphaFoldDB" id="A0A4C1W7M4"/>
<comment type="caution">
    <text evidence="1">The sequence shown here is derived from an EMBL/GenBank/DDBJ whole genome shotgun (WGS) entry which is preliminary data.</text>
</comment>
<accession>A0A4C1W7M4</accession>
<dbReference type="Proteomes" id="UP000299102">
    <property type="component" value="Unassembled WGS sequence"/>
</dbReference>
<reference evidence="1 2" key="1">
    <citation type="journal article" date="2019" name="Commun. Biol.">
        <title>The bagworm genome reveals a unique fibroin gene that provides high tensile strength.</title>
        <authorList>
            <person name="Kono N."/>
            <person name="Nakamura H."/>
            <person name="Ohtoshi R."/>
            <person name="Tomita M."/>
            <person name="Numata K."/>
            <person name="Arakawa K."/>
        </authorList>
    </citation>
    <scope>NUCLEOTIDE SEQUENCE [LARGE SCALE GENOMIC DNA]</scope>
</reference>